<dbReference type="PROSITE" id="PS50109">
    <property type="entry name" value="HIS_KIN"/>
    <property type="match status" value="1"/>
</dbReference>
<name>A0A935C8X3_9BACT</name>
<dbReference type="SUPFAM" id="SSF47384">
    <property type="entry name" value="Homodimeric domain of signal transducing histidine kinase"/>
    <property type="match status" value="1"/>
</dbReference>
<dbReference type="SMART" id="SM00028">
    <property type="entry name" value="TPR"/>
    <property type="match status" value="5"/>
</dbReference>
<evidence type="ECO:0000313" key="10">
    <source>
        <dbReference type="Proteomes" id="UP000611723"/>
    </source>
</evidence>
<evidence type="ECO:0000259" key="8">
    <source>
        <dbReference type="PROSITE" id="PS50109"/>
    </source>
</evidence>
<keyword evidence="7" id="KW-1133">Transmembrane helix</keyword>
<keyword evidence="10" id="KW-1185">Reference proteome</keyword>
<gene>
    <name evidence="9" type="ORF">JKA74_11865</name>
</gene>
<keyword evidence="3" id="KW-0597">Phosphoprotein</keyword>
<dbReference type="InterPro" id="IPR052162">
    <property type="entry name" value="Sensor_kinase/Photoreceptor"/>
</dbReference>
<evidence type="ECO:0000313" key="9">
    <source>
        <dbReference type="EMBL" id="MBK6265735.1"/>
    </source>
</evidence>
<dbReference type="InterPro" id="IPR004358">
    <property type="entry name" value="Sig_transdc_His_kin-like_C"/>
</dbReference>
<dbReference type="SMART" id="SM00387">
    <property type="entry name" value="HATPase_c"/>
    <property type="match status" value="1"/>
</dbReference>
<dbReference type="RefSeq" id="WP_201431418.1">
    <property type="nucleotide sequence ID" value="NZ_JAEQBW010000005.1"/>
</dbReference>
<feature type="domain" description="Histidine kinase" evidence="8">
    <location>
        <begin position="594"/>
        <end position="807"/>
    </location>
</feature>
<comment type="caution">
    <text evidence="9">The sequence shown here is derived from an EMBL/GenBank/DDBJ whole genome shotgun (WGS) entry which is preliminary data.</text>
</comment>
<dbReference type="InterPro" id="IPR036097">
    <property type="entry name" value="HisK_dim/P_sf"/>
</dbReference>
<dbReference type="InterPro" id="IPR036890">
    <property type="entry name" value="HATPase_C_sf"/>
</dbReference>
<dbReference type="InterPro" id="IPR011990">
    <property type="entry name" value="TPR-like_helical_dom_sf"/>
</dbReference>
<dbReference type="InterPro" id="IPR003661">
    <property type="entry name" value="HisK_dim/P_dom"/>
</dbReference>
<dbReference type="Pfam" id="PF13424">
    <property type="entry name" value="TPR_12"/>
    <property type="match status" value="2"/>
</dbReference>
<keyword evidence="7" id="KW-0472">Membrane</keyword>
<evidence type="ECO:0000256" key="6">
    <source>
        <dbReference type="SAM" id="Coils"/>
    </source>
</evidence>
<organism evidence="9 10">
    <name type="scientific">Marivirga aurantiaca</name>
    <dbReference type="NCBI Taxonomy" id="2802615"/>
    <lineage>
        <taxon>Bacteria</taxon>
        <taxon>Pseudomonadati</taxon>
        <taxon>Bacteroidota</taxon>
        <taxon>Cytophagia</taxon>
        <taxon>Cytophagales</taxon>
        <taxon>Marivirgaceae</taxon>
        <taxon>Marivirga</taxon>
    </lineage>
</organism>
<keyword evidence="4" id="KW-0808">Transferase</keyword>
<dbReference type="Proteomes" id="UP000611723">
    <property type="component" value="Unassembled WGS sequence"/>
</dbReference>
<dbReference type="PRINTS" id="PR00344">
    <property type="entry name" value="BCTRLSENSOR"/>
</dbReference>
<protein>
    <recommendedName>
        <fullName evidence="2">histidine kinase</fullName>
        <ecNumber evidence="2">2.7.13.3</ecNumber>
    </recommendedName>
</protein>
<dbReference type="PANTHER" id="PTHR43304:SF1">
    <property type="entry name" value="PAC DOMAIN-CONTAINING PROTEIN"/>
    <property type="match status" value="1"/>
</dbReference>
<dbReference type="InterPro" id="IPR019734">
    <property type="entry name" value="TPR_rpt"/>
</dbReference>
<feature type="transmembrane region" description="Helical" evidence="7">
    <location>
        <begin position="470"/>
        <end position="490"/>
    </location>
</feature>
<keyword evidence="7" id="KW-0812">Transmembrane</keyword>
<accession>A0A935C8X3</accession>
<dbReference type="SMART" id="SM00388">
    <property type="entry name" value="HisKA"/>
    <property type="match status" value="1"/>
</dbReference>
<evidence type="ECO:0000256" key="3">
    <source>
        <dbReference type="ARBA" id="ARBA00022553"/>
    </source>
</evidence>
<dbReference type="Gene3D" id="1.25.40.10">
    <property type="entry name" value="Tetratricopeptide repeat domain"/>
    <property type="match status" value="3"/>
</dbReference>
<evidence type="ECO:0000256" key="5">
    <source>
        <dbReference type="ARBA" id="ARBA00022777"/>
    </source>
</evidence>
<dbReference type="SUPFAM" id="SSF48452">
    <property type="entry name" value="TPR-like"/>
    <property type="match status" value="2"/>
</dbReference>
<dbReference type="CDD" id="cd00082">
    <property type="entry name" value="HisKA"/>
    <property type="match status" value="1"/>
</dbReference>
<dbReference type="PANTHER" id="PTHR43304">
    <property type="entry name" value="PHYTOCHROME-LIKE PROTEIN CPH1"/>
    <property type="match status" value="1"/>
</dbReference>
<evidence type="ECO:0000256" key="7">
    <source>
        <dbReference type="SAM" id="Phobius"/>
    </source>
</evidence>
<dbReference type="EC" id="2.7.13.3" evidence="2"/>
<sequence length="813" mass="94030">MRGWGSNIERIILSMVVIFTTMGSLHAQSLDSLLSAYEKAQNDNERLSLLINLASICQSEQAYSKAIEYYKDAIELGNNENRFDEVPILKSLAFCYNQLKDYEREGEVYNELLKNETLKTDRIEYIKILKSLADVYVHLKSYEEAIDTNLEIIKIANEENNHLWTTLAYNNLGFIYNAIGETDTSIIFFNKGYELIMQENIALSDENKAAILINMGVSNASIGRMSLAQKFLNEALELRKKSNNPLKIAQTLNYLAAYELISNKTDNALKNAKEAIDILTKLDSNEEIDNILVTTYKVMTEVMLKKNDIAGFKLHYKLYSNLQEDLMERERKSNKLLLDYQLNVERKASEISLLLTEKEKEKERQEFKLRQTQLEQDRSENELKIKLNEIEMLKQQQEMQNISYRNQQLEKDKVEHLLALTKQQSEKIEQKQLIDMLQKDKELQDLQIAKRKNEIELLEKEKELGTKNIMLAWFIVSLLVIVLIFVLFIIRYRIRKSRELTMQNSIINNMNSEIMAQNDELSAINDQLNFKTIELDKHNKKLTEAQSIIKSQNEKLKSYNNDLEREVKKQTKELRDSNNQLLQYNTQLEQFTYAISHNIRAPIARLLGLTQIFGKLSDEKEKSYVLSMVKQSSEDLDDVVNDLHSILEIKTSIEHSYEEVDLKEQLDKVKVELGSEISEANALISADFSQATSFLAQGDYFDDIFRQLISNSLKFRNKKKKCLIEVCSTVDQQKLTVVFKDNGLGIDLEQFGHQIFGLYKKFTLSEEGKGIGLYVVKSQIEKMGGVIKVESEPGEGVIFYMIFPLEKPAMDVI</sequence>
<dbReference type="InterPro" id="IPR003594">
    <property type="entry name" value="HATPase_dom"/>
</dbReference>
<dbReference type="Gene3D" id="3.30.565.10">
    <property type="entry name" value="Histidine kinase-like ATPase, C-terminal domain"/>
    <property type="match status" value="1"/>
</dbReference>
<dbReference type="InterPro" id="IPR005467">
    <property type="entry name" value="His_kinase_dom"/>
</dbReference>
<feature type="coiled-coil region" evidence="6">
    <location>
        <begin position="507"/>
        <end position="587"/>
    </location>
</feature>
<feature type="coiled-coil region" evidence="6">
    <location>
        <begin position="355"/>
        <end position="463"/>
    </location>
</feature>
<evidence type="ECO:0000256" key="1">
    <source>
        <dbReference type="ARBA" id="ARBA00000085"/>
    </source>
</evidence>
<evidence type="ECO:0000256" key="2">
    <source>
        <dbReference type="ARBA" id="ARBA00012438"/>
    </source>
</evidence>
<comment type="catalytic activity">
    <reaction evidence="1">
        <text>ATP + protein L-histidine = ADP + protein N-phospho-L-histidine.</text>
        <dbReference type="EC" id="2.7.13.3"/>
    </reaction>
</comment>
<evidence type="ECO:0000256" key="4">
    <source>
        <dbReference type="ARBA" id="ARBA00022679"/>
    </source>
</evidence>
<proteinExistence type="predicted"/>
<dbReference type="GO" id="GO:0000155">
    <property type="term" value="F:phosphorelay sensor kinase activity"/>
    <property type="evidence" value="ECO:0007669"/>
    <property type="project" value="InterPro"/>
</dbReference>
<dbReference type="AlphaFoldDB" id="A0A935C8X3"/>
<reference evidence="9" key="1">
    <citation type="submission" date="2021-01" db="EMBL/GenBank/DDBJ databases">
        <title>Marivirga aurantiaca sp. nov., isolated from intertidal surface sediments.</title>
        <authorList>
            <person name="Zhang M."/>
        </authorList>
    </citation>
    <scope>NUCLEOTIDE SEQUENCE</scope>
    <source>
        <strain evidence="9">S37H4</strain>
    </source>
</reference>
<dbReference type="Pfam" id="PF13181">
    <property type="entry name" value="TPR_8"/>
    <property type="match status" value="1"/>
</dbReference>
<dbReference type="Gene3D" id="1.10.287.130">
    <property type="match status" value="1"/>
</dbReference>
<keyword evidence="6" id="KW-0175">Coiled coil</keyword>
<dbReference type="EMBL" id="JAEQBW010000005">
    <property type="protein sequence ID" value="MBK6265735.1"/>
    <property type="molecule type" value="Genomic_DNA"/>
</dbReference>
<dbReference type="SUPFAM" id="SSF55874">
    <property type="entry name" value="ATPase domain of HSP90 chaperone/DNA topoisomerase II/histidine kinase"/>
    <property type="match status" value="1"/>
</dbReference>
<dbReference type="Pfam" id="PF02518">
    <property type="entry name" value="HATPase_c"/>
    <property type="match status" value="1"/>
</dbReference>
<keyword evidence="5" id="KW-0418">Kinase</keyword>